<proteinExistence type="inferred from homology"/>
<sequence length="432" mass="49557">MAGLNDAPMVQSLAVPAVCILIAFLGYFSQYLFQYSSLNPGPPSANETIVFNVFLLSLWFTYYKTITEDPGRYVFTDKVIEAEGSWCKKCSAPKPARAHHCRHCGRCIPKMDHHCPWTANCVSMTTFPHFLRFLVFANTSLGILGYLLWQRFFALWESRHLPAYLGPTLSALIGLALTSLICLFTSLALVIMLVTTMKSWLFNCTMIEGWQVERHDAVMERGGQDWWDINGSDGKKIRVERVEFPYDLGFFANMSQAMGSSNFLLWFFPLSGSPKVGKDRTGYGWSWEENGFNRNEGMWPPPDPEKIRRANREWPAGHRDFKAELRNAETMSPEEQKSAFKERQIQDMQRRSHLLAELEEVDDYDMLSENSHGIGYSSDQEVHWRNNDGESLQDYGVDEETEFCAAQTTEDDDVPLVELLRRRNILRTECAD</sequence>
<dbReference type="InterPro" id="IPR001594">
    <property type="entry name" value="Palmitoyltrfase_DHHC"/>
</dbReference>
<dbReference type="GO" id="GO:0019706">
    <property type="term" value="F:protein-cysteine S-palmitoyltransferase activity"/>
    <property type="evidence" value="ECO:0007669"/>
    <property type="project" value="UniProtKB-UniRule"/>
</dbReference>
<dbReference type="eggNOG" id="KOG1314">
    <property type="taxonomic scope" value="Eukaryota"/>
</dbReference>
<evidence type="ECO:0000256" key="9">
    <source>
        <dbReference type="ARBA" id="ARBA00023315"/>
    </source>
</evidence>
<evidence type="ECO:0000256" key="8">
    <source>
        <dbReference type="ARBA" id="ARBA00023288"/>
    </source>
</evidence>
<evidence type="ECO:0000256" key="7">
    <source>
        <dbReference type="ARBA" id="ARBA00023139"/>
    </source>
</evidence>
<evidence type="ECO:0000256" key="11">
    <source>
        <dbReference type="HAMAP-Rule" id="MF_03199"/>
    </source>
</evidence>
<protein>
    <recommendedName>
        <fullName evidence="11">Palmitoyltransferase PFA4</fullName>
        <ecNumber evidence="11">2.3.1.225</ecNumber>
    </recommendedName>
    <alternativeName>
        <fullName evidence="11">Protein S-acyltransferase</fullName>
        <shortName evidence="11">PAT</shortName>
    </alternativeName>
    <alternativeName>
        <fullName evidence="11">Protein fatty acyltransferase 4</fullName>
    </alternativeName>
</protein>
<evidence type="ECO:0000256" key="1">
    <source>
        <dbReference type="ARBA" id="ARBA00004141"/>
    </source>
</evidence>
<evidence type="ECO:0000259" key="13">
    <source>
        <dbReference type="Pfam" id="PF01529"/>
    </source>
</evidence>
<dbReference type="EMBL" id="JELW01000015">
    <property type="protein sequence ID" value="EXV00066.1"/>
    <property type="molecule type" value="Genomic_DNA"/>
</dbReference>
<dbReference type="Proteomes" id="UP000030151">
    <property type="component" value="Unassembled WGS sequence"/>
</dbReference>
<evidence type="ECO:0000256" key="4">
    <source>
        <dbReference type="ARBA" id="ARBA00022824"/>
    </source>
</evidence>
<keyword evidence="3 11" id="KW-0812">Transmembrane</keyword>
<dbReference type="InterPro" id="IPR033682">
    <property type="entry name" value="PFA4"/>
</dbReference>
<evidence type="ECO:0000313" key="15">
    <source>
        <dbReference type="Proteomes" id="UP000030151"/>
    </source>
</evidence>
<evidence type="ECO:0000313" key="14">
    <source>
        <dbReference type="EMBL" id="EXV00066.1"/>
    </source>
</evidence>
<dbReference type="InterPro" id="IPR039859">
    <property type="entry name" value="PFA4/ZDH16/20/ERF2-like"/>
</dbReference>
<feature type="domain" description="Palmitoyltransferase DHHC" evidence="13">
    <location>
        <begin position="82"/>
        <end position="211"/>
    </location>
</feature>
<keyword evidence="6 11" id="KW-0472">Membrane</keyword>
<feature type="transmembrane region" description="Helical" evidence="11 12">
    <location>
        <begin position="130"/>
        <end position="149"/>
    </location>
</feature>
<comment type="caution">
    <text evidence="14">The sequence shown here is derived from an EMBL/GenBank/DDBJ whole genome shotgun (WGS) entry which is preliminary data.</text>
</comment>
<comment type="similarity">
    <text evidence="11">Belongs to the DHHC palmitoyltransferase family. PFA4 subfamily.</text>
</comment>
<evidence type="ECO:0000256" key="10">
    <source>
        <dbReference type="ARBA" id="ARBA00048048"/>
    </source>
</evidence>
<evidence type="ECO:0000256" key="3">
    <source>
        <dbReference type="ARBA" id="ARBA00022692"/>
    </source>
</evidence>
<comment type="catalytic activity">
    <reaction evidence="10 11 12">
        <text>L-cysteinyl-[protein] + hexadecanoyl-CoA = S-hexadecanoyl-L-cysteinyl-[protein] + CoA</text>
        <dbReference type="Rhea" id="RHEA:36683"/>
        <dbReference type="Rhea" id="RHEA-COMP:10131"/>
        <dbReference type="Rhea" id="RHEA-COMP:11032"/>
        <dbReference type="ChEBI" id="CHEBI:29950"/>
        <dbReference type="ChEBI" id="CHEBI:57287"/>
        <dbReference type="ChEBI" id="CHEBI:57379"/>
        <dbReference type="ChEBI" id="CHEBI:74151"/>
        <dbReference type="EC" id="2.3.1.225"/>
    </reaction>
</comment>
<reference evidence="14 15" key="1">
    <citation type="submission" date="2014-02" db="EMBL/GenBank/DDBJ databases">
        <title>The genome sequence of the entomopathogenic fungus Metarhizium robertsii ARSEF 2575.</title>
        <authorList>
            <person name="Giuliano Garisto Donzelli B."/>
            <person name="Roe B.A."/>
            <person name="Macmil S.L."/>
            <person name="Krasnoff S.B."/>
            <person name="Gibson D.M."/>
        </authorList>
    </citation>
    <scope>NUCLEOTIDE SEQUENCE [LARGE SCALE GENOMIC DNA]</scope>
    <source>
        <strain evidence="14 15">ARSEF 2575</strain>
    </source>
</reference>
<dbReference type="OrthoDB" id="331948at2759"/>
<dbReference type="HOGENOM" id="CLU_027721_8_1_1"/>
<dbReference type="EC" id="2.3.1.225" evidence="11"/>
<dbReference type="HAMAP" id="MF_03199">
    <property type="entry name" value="DHHC_PAT_PFA4"/>
    <property type="match status" value="1"/>
</dbReference>
<keyword evidence="9 11" id="KW-0012">Acyltransferase</keyword>
<dbReference type="Pfam" id="PF01529">
    <property type="entry name" value="DHHC"/>
    <property type="match status" value="1"/>
</dbReference>
<comment type="domain">
    <text evidence="11 12">The DHHC domain is required for palmitoyltransferase activity.</text>
</comment>
<keyword evidence="5 11" id="KW-1133">Transmembrane helix</keyword>
<evidence type="ECO:0000256" key="2">
    <source>
        <dbReference type="ARBA" id="ARBA00022679"/>
    </source>
</evidence>
<organism evidence="14 15">
    <name type="scientific">Metarhizium robertsii</name>
    <dbReference type="NCBI Taxonomy" id="568076"/>
    <lineage>
        <taxon>Eukaryota</taxon>
        <taxon>Fungi</taxon>
        <taxon>Dikarya</taxon>
        <taxon>Ascomycota</taxon>
        <taxon>Pezizomycotina</taxon>
        <taxon>Sordariomycetes</taxon>
        <taxon>Hypocreomycetidae</taxon>
        <taxon>Hypocreales</taxon>
        <taxon>Clavicipitaceae</taxon>
        <taxon>Metarhizium</taxon>
    </lineage>
</organism>
<keyword evidence="7 11" id="KW-0564">Palmitate</keyword>
<name>A0A014N322_9HYPO</name>
<dbReference type="PANTHER" id="PTHR12246">
    <property type="entry name" value="PALMITOYLTRANSFERASE ZDHHC16"/>
    <property type="match status" value="1"/>
</dbReference>
<dbReference type="AlphaFoldDB" id="A0A014N322"/>
<dbReference type="PROSITE" id="PS50216">
    <property type="entry name" value="DHHC"/>
    <property type="match status" value="1"/>
</dbReference>
<keyword evidence="8 11" id="KW-0449">Lipoprotein</keyword>
<comment type="function">
    <text evidence="11">Mediates the reversible addition of palmitate to target proteins, thereby regulating their membrane association and biological function.</text>
</comment>
<feature type="active site" description="S-palmitoyl cysteine intermediate" evidence="11">
    <location>
        <position position="115"/>
    </location>
</feature>
<keyword evidence="4 11" id="KW-0256">Endoplasmic reticulum</keyword>
<feature type="transmembrane region" description="Helical" evidence="11 12">
    <location>
        <begin position="12"/>
        <end position="33"/>
    </location>
</feature>
<evidence type="ECO:0000256" key="12">
    <source>
        <dbReference type="RuleBase" id="RU079119"/>
    </source>
</evidence>
<comment type="subcellular location">
    <subcellularLocation>
        <location evidence="11">Endoplasmic reticulum membrane</location>
        <topology evidence="11">Multi-pass membrane protein</topology>
    </subcellularLocation>
    <subcellularLocation>
        <location evidence="1">Membrane</location>
        <topology evidence="1">Multi-pass membrane protein</topology>
    </subcellularLocation>
</comment>
<evidence type="ECO:0000256" key="6">
    <source>
        <dbReference type="ARBA" id="ARBA00023136"/>
    </source>
</evidence>
<evidence type="ECO:0000256" key="5">
    <source>
        <dbReference type="ARBA" id="ARBA00022989"/>
    </source>
</evidence>
<feature type="transmembrane region" description="Helical" evidence="11 12">
    <location>
        <begin position="169"/>
        <end position="194"/>
    </location>
</feature>
<dbReference type="GO" id="GO:0005789">
    <property type="term" value="C:endoplasmic reticulum membrane"/>
    <property type="evidence" value="ECO:0007669"/>
    <property type="project" value="UniProtKB-SubCell"/>
</dbReference>
<keyword evidence="2 11" id="KW-0808">Transferase</keyword>
<feature type="transmembrane region" description="Helical" evidence="11 12">
    <location>
        <begin position="45"/>
        <end position="63"/>
    </location>
</feature>
<accession>A0A014N322</accession>
<gene>
    <name evidence="11" type="primary">PFA4</name>
    <name evidence="14" type="ORF">X797_006859</name>
</gene>